<keyword evidence="2" id="KW-0808">Transferase</keyword>
<dbReference type="GO" id="GO:0008233">
    <property type="term" value="F:peptidase activity"/>
    <property type="evidence" value="ECO:0007669"/>
    <property type="project" value="UniProtKB-KW"/>
</dbReference>
<dbReference type="STRING" id="67767.A0A0J7P103"/>
<sequence>MEATAQVNALVVPDNHLIYDVIVGRDFLEQEDIVTIKRGNDLIFKQLPAINDKSENIVDINFSNIERAGDDIAKYTSGIKEEAKQQCTELLNHFRDCISFSITDLGKTDAAALNIRCTSDVPVVYRPYRLAESEKRIVREIIQELLTNDIIRESSSPYASPILLVKKKNGEYRMCVDFRKLNAITVKDKYPMPLIEEQIDKLGGSRYFTGLDLASGYYQVPVAANSVEKTAFVTPEGHYEFPRMPFGLTNAPAVFQRLMDKVLGDLKNSIAFPYLDDVIIPFNTIEEGMTRLSKVLEAFRRQHLTLKLEKCSFFQNPLNT</sequence>
<dbReference type="Gene3D" id="3.30.70.270">
    <property type="match status" value="1"/>
</dbReference>
<dbReference type="GO" id="GO:0003964">
    <property type="term" value="F:RNA-directed DNA polymerase activity"/>
    <property type="evidence" value="ECO:0007669"/>
    <property type="project" value="UniProtKB-KW"/>
</dbReference>
<evidence type="ECO:0000256" key="6">
    <source>
        <dbReference type="ARBA" id="ARBA00022801"/>
    </source>
</evidence>
<dbReference type="PaxDb" id="67767-A0A0J7P103"/>
<dbReference type="Gene3D" id="3.10.10.10">
    <property type="entry name" value="HIV Type 1 Reverse Transcriptase, subunit A, domain 1"/>
    <property type="match status" value="1"/>
</dbReference>
<reference evidence="9 11" key="1">
    <citation type="submission" date="2015-04" db="EMBL/GenBank/DDBJ databases">
        <title>Lasius niger genome sequencing.</title>
        <authorList>
            <person name="Konorov E.A."/>
            <person name="Nikitin M.A."/>
            <person name="Kirill M.V."/>
            <person name="Chang P."/>
        </authorList>
    </citation>
    <scope>NUCLEOTIDE SEQUENCE [LARGE SCALE GENOMIC DNA]</scope>
    <source>
        <tissue evidence="9">Whole</tissue>
    </source>
</reference>
<protein>
    <recommendedName>
        <fullName evidence="8">Reverse transcriptase domain-containing protein</fullName>
    </recommendedName>
</protein>
<evidence type="ECO:0000313" key="11">
    <source>
        <dbReference type="Proteomes" id="UP000036403"/>
    </source>
</evidence>
<comment type="caution">
    <text evidence="9">The sequence shown here is derived from an EMBL/GenBank/DDBJ whole genome shotgun (WGS) entry which is preliminary data.</text>
</comment>
<keyword evidence="3" id="KW-0548">Nucleotidyltransferase</keyword>
<dbReference type="FunFam" id="3.10.10.10:FF:000007">
    <property type="entry name" value="Retrovirus-related Pol polyprotein from transposon 17.6-like Protein"/>
    <property type="match status" value="1"/>
</dbReference>
<evidence type="ECO:0000256" key="7">
    <source>
        <dbReference type="ARBA" id="ARBA00022918"/>
    </source>
</evidence>
<dbReference type="InterPro" id="IPR000477">
    <property type="entry name" value="RT_dom"/>
</dbReference>
<keyword evidence="1" id="KW-0645">Protease</keyword>
<dbReference type="PROSITE" id="PS50878">
    <property type="entry name" value="RT_POL"/>
    <property type="match status" value="1"/>
</dbReference>
<dbReference type="EMBL" id="LBMM01000443">
    <property type="protein sequence ID" value="KMQ98334.1"/>
    <property type="molecule type" value="Genomic_DNA"/>
</dbReference>
<keyword evidence="7" id="KW-0695">RNA-directed DNA polymerase</keyword>
<keyword evidence="6" id="KW-0378">Hydrolase</keyword>
<evidence type="ECO:0000259" key="8">
    <source>
        <dbReference type="PROSITE" id="PS50878"/>
    </source>
</evidence>
<dbReference type="PANTHER" id="PTHR24559">
    <property type="entry name" value="TRANSPOSON TY3-I GAG-POL POLYPROTEIN"/>
    <property type="match status" value="1"/>
</dbReference>
<keyword evidence="4" id="KW-0540">Nuclease</keyword>
<dbReference type="EMBL" id="LBMM01000443">
    <property type="protein sequence ID" value="KMQ98330.1"/>
    <property type="molecule type" value="Genomic_DNA"/>
</dbReference>
<dbReference type="InterPro" id="IPR043128">
    <property type="entry name" value="Rev_trsase/Diguanyl_cyclase"/>
</dbReference>
<evidence type="ECO:0000256" key="5">
    <source>
        <dbReference type="ARBA" id="ARBA00022759"/>
    </source>
</evidence>
<dbReference type="OrthoDB" id="7615632at2759"/>
<evidence type="ECO:0000256" key="3">
    <source>
        <dbReference type="ARBA" id="ARBA00022695"/>
    </source>
</evidence>
<dbReference type="InterPro" id="IPR043502">
    <property type="entry name" value="DNA/RNA_pol_sf"/>
</dbReference>
<evidence type="ECO:0000256" key="4">
    <source>
        <dbReference type="ARBA" id="ARBA00022722"/>
    </source>
</evidence>
<keyword evidence="5" id="KW-0255">Endonuclease</keyword>
<accession>A0A0J7P103</accession>
<dbReference type="InterPro" id="IPR053134">
    <property type="entry name" value="RNA-dir_DNA_polymerase"/>
</dbReference>
<organism evidence="9 11">
    <name type="scientific">Lasius niger</name>
    <name type="common">Black garden ant</name>
    <dbReference type="NCBI Taxonomy" id="67767"/>
    <lineage>
        <taxon>Eukaryota</taxon>
        <taxon>Metazoa</taxon>
        <taxon>Ecdysozoa</taxon>
        <taxon>Arthropoda</taxon>
        <taxon>Hexapoda</taxon>
        <taxon>Insecta</taxon>
        <taxon>Pterygota</taxon>
        <taxon>Neoptera</taxon>
        <taxon>Endopterygota</taxon>
        <taxon>Hymenoptera</taxon>
        <taxon>Apocrita</taxon>
        <taxon>Aculeata</taxon>
        <taxon>Formicoidea</taxon>
        <taxon>Formicidae</taxon>
        <taxon>Formicinae</taxon>
        <taxon>Lasius</taxon>
        <taxon>Lasius</taxon>
    </lineage>
</organism>
<proteinExistence type="predicted"/>
<name>A0A0J7P103_LASNI</name>
<dbReference type="SUPFAM" id="SSF56672">
    <property type="entry name" value="DNA/RNA polymerases"/>
    <property type="match status" value="1"/>
</dbReference>
<feature type="domain" description="Reverse transcriptase" evidence="8">
    <location>
        <begin position="146"/>
        <end position="320"/>
    </location>
</feature>
<evidence type="ECO:0000313" key="9">
    <source>
        <dbReference type="EMBL" id="KMQ98330.1"/>
    </source>
</evidence>
<dbReference type="Pfam" id="PF00078">
    <property type="entry name" value="RVT_1"/>
    <property type="match status" value="1"/>
</dbReference>
<dbReference type="PANTHER" id="PTHR24559:SF444">
    <property type="entry name" value="REVERSE TRANSCRIPTASE DOMAIN-CONTAINING PROTEIN"/>
    <property type="match status" value="1"/>
</dbReference>
<dbReference type="CDD" id="cd01647">
    <property type="entry name" value="RT_LTR"/>
    <property type="match status" value="1"/>
</dbReference>
<dbReference type="GO" id="GO:0004519">
    <property type="term" value="F:endonuclease activity"/>
    <property type="evidence" value="ECO:0007669"/>
    <property type="project" value="UniProtKB-KW"/>
</dbReference>
<keyword evidence="11" id="KW-1185">Reference proteome</keyword>
<evidence type="ECO:0000313" key="10">
    <source>
        <dbReference type="EMBL" id="KMQ98334.1"/>
    </source>
</evidence>
<gene>
    <name evidence="9" type="ORF">RF55_1299</name>
    <name evidence="10" type="ORF">RF55_1303</name>
</gene>
<evidence type="ECO:0000256" key="2">
    <source>
        <dbReference type="ARBA" id="ARBA00022679"/>
    </source>
</evidence>
<dbReference type="Proteomes" id="UP000036403">
    <property type="component" value="Unassembled WGS sequence"/>
</dbReference>
<evidence type="ECO:0000256" key="1">
    <source>
        <dbReference type="ARBA" id="ARBA00022670"/>
    </source>
</evidence>
<dbReference type="AlphaFoldDB" id="A0A0J7P103"/>
<dbReference type="GO" id="GO:0006508">
    <property type="term" value="P:proteolysis"/>
    <property type="evidence" value="ECO:0007669"/>
    <property type="project" value="UniProtKB-KW"/>
</dbReference>